<gene>
    <name evidence="2" type="ORF">CVU76_02080</name>
</gene>
<sequence>MKLIKGKKKSASPVIMPKIKNNRPQIVKRKRKFQFPKLFEKNKYGNRRKVQINLKILVLPVLAILFLGFVYISIRYVTFMRSSAVNEENYIVGDVVGLENIPEYPGTEFIFKNNLEDSVVKEFLSGGNSAYRLLVRASIEDIEEYYKEILSGKGWELVAEIPLGTEDKKYGQYWVKDGKGLRIYSKFKDIWYETITEEEAKTALANRVQDEIEREMLMASSEKQDLLPDYPWKIQIPKEYIIKYSATDNKDLRAVSFQKLGSNDIIEIYPLSKIGSKELDFMLNDYCKIKSTEEIKYSVMNTIPTGFRDYLSLRGNIVSNDKNMEIIMLPNSFNGIVYVMSSTKQNDPLFGYILENIKPMGSKD</sequence>
<keyword evidence="1" id="KW-0812">Transmembrane</keyword>
<proteinExistence type="predicted"/>
<name>A0A2N2F3R2_9BACT</name>
<keyword evidence="1" id="KW-1133">Transmembrane helix</keyword>
<keyword evidence="1" id="KW-0472">Membrane</keyword>
<evidence type="ECO:0000313" key="2">
    <source>
        <dbReference type="EMBL" id="PKN02796.1"/>
    </source>
</evidence>
<dbReference type="Proteomes" id="UP000233417">
    <property type="component" value="Unassembled WGS sequence"/>
</dbReference>
<evidence type="ECO:0000313" key="3">
    <source>
        <dbReference type="Proteomes" id="UP000233417"/>
    </source>
</evidence>
<protein>
    <submittedName>
        <fullName evidence="2">Uncharacterized protein</fullName>
    </submittedName>
</protein>
<evidence type="ECO:0000256" key="1">
    <source>
        <dbReference type="SAM" id="Phobius"/>
    </source>
</evidence>
<comment type="caution">
    <text evidence="2">The sequence shown here is derived from an EMBL/GenBank/DDBJ whole genome shotgun (WGS) entry which is preliminary data.</text>
</comment>
<reference evidence="2 3" key="1">
    <citation type="journal article" date="2017" name="ISME J.">
        <title>Potential for microbial H2 and metal transformations associated with novel bacteria and archaea in deep terrestrial subsurface sediments.</title>
        <authorList>
            <person name="Hernsdorf A.W."/>
            <person name="Amano Y."/>
            <person name="Miyakawa K."/>
            <person name="Ise K."/>
            <person name="Suzuki Y."/>
            <person name="Anantharaman K."/>
            <person name="Probst A."/>
            <person name="Burstein D."/>
            <person name="Thomas B.C."/>
            <person name="Banfield J.F."/>
        </authorList>
    </citation>
    <scope>NUCLEOTIDE SEQUENCE [LARGE SCALE GENOMIC DNA]</scope>
    <source>
        <strain evidence="2">HGW-Dojkabacteria-1</strain>
    </source>
</reference>
<organism evidence="2 3">
    <name type="scientific">Candidatus Dojkabacteria bacterium HGW-Dojkabacteria-1</name>
    <dbReference type="NCBI Taxonomy" id="2013761"/>
    <lineage>
        <taxon>Bacteria</taxon>
        <taxon>Candidatus Dojkabacteria</taxon>
    </lineage>
</organism>
<dbReference type="EMBL" id="PHAO01000001">
    <property type="protein sequence ID" value="PKN02796.1"/>
    <property type="molecule type" value="Genomic_DNA"/>
</dbReference>
<feature type="transmembrane region" description="Helical" evidence="1">
    <location>
        <begin position="56"/>
        <end position="74"/>
    </location>
</feature>
<accession>A0A2N2F3R2</accession>
<dbReference type="AlphaFoldDB" id="A0A2N2F3R2"/>